<dbReference type="InterPro" id="IPR030829">
    <property type="entry name" value="SoxH-rel_PQQ_2"/>
</dbReference>
<comment type="similarity">
    <text evidence="1">Belongs to the metallo-beta-lactamase superfamily. Class-B beta-lactamase family.</text>
</comment>
<reference evidence="4 5" key="1">
    <citation type="submission" date="2013-03" db="EMBL/GenBank/DDBJ databases">
        <title>Salinisphaera dokdonensis CL-ES53 Genome Sequencing.</title>
        <authorList>
            <person name="Li C."/>
            <person name="Lai Q."/>
            <person name="Shao Z."/>
        </authorList>
    </citation>
    <scope>NUCLEOTIDE SEQUENCE [LARGE SCALE GENOMIC DNA]</scope>
    <source>
        <strain evidence="4 5">CL-ES53</strain>
    </source>
</reference>
<accession>A0ABV2B3Q4</accession>
<dbReference type="Proteomes" id="UP001460888">
    <property type="component" value="Unassembled WGS sequence"/>
</dbReference>
<feature type="chain" id="PRO_5046828872" evidence="2">
    <location>
        <begin position="22"/>
        <end position="310"/>
    </location>
</feature>
<evidence type="ECO:0000256" key="2">
    <source>
        <dbReference type="SAM" id="SignalP"/>
    </source>
</evidence>
<protein>
    <submittedName>
        <fullName evidence="4">Metallo-beta-lactamase</fullName>
    </submittedName>
</protein>
<comment type="caution">
    <text evidence="4">The sequence shown here is derived from an EMBL/GenBank/DDBJ whole genome shotgun (WGS) entry which is preliminary data.</text>
</comment>
<evidence type="ECO:0000259" key="3">
    <source>
        <dbReference type="SMART" id="SM00849"/>
    </source>
</evidence>
<dbReference type="InterPro" id="IPR050855">
    <property type="entry name" value="NDM-1-like"/>
</dbReference>
<dbReference type="InterPro" id="IPR001279">
    <property type="entry name" value="Metallo-B-lactamas"/>
</dbReference>
<dbReference type="RefSeq" id="WP_353112169.1">
    <property type="nucleotide sequence ID" value="NZ_APND01000004.1"/>
</dbReference>
<keyword evidence="5" id="KW-1185">Reference proteome</keyword>
<sequence>MRITYWLAALAVLSGTSSVLADDVPQPLRVSEVAQGVFVHLGDQAEANRGNAGDIANIGFIVGDECVAVIDTGGTPQIGARLRAAISEQTATPVCCVINTHMHPDHVLGNRAFAADDTTFIAAAGFDSALAARSESYLTRMPETIGITADSSWIVLSDRQIDGAAKLDLGGREVTLQSWPTAHTDNDLTVYDEDTGTLWTGDLLFVDRVPSIDGSITGWLQVLDRLAENGTVGTVVPGHGPVKHDLARATAPERRYLETIRDDVRKAIADGYGLQHAVQHTGTQQRSRWLLFDAYHARNVTAAYTELEWE</sequence>
<gene>
    <name evidence="4" type="ORF">SADO_13093</name>
</gene>
<dbReference type="CDD" id="cd16282">
    <property type="entry name" value="metallo-hydrolase-like_MBL-fold"/>
    <property type="match status" value="1"/>
</dbReference>
<feature type="domain" description="Metallo-beta-lactamase" evidence="3">
    <location>
        <begin position="55"/>
        <end position="239"/>
    </location>
</feature>
<dbReference type="InterPro" id="IPR036866">
    <property type="entry name" value="RibonucZ/Hydroxyglut_hydro"/>
</dbReference>
<proteinExistence type="inferred from homology"/>
<dbReference type="SUPFAM" id="SSF56281">
    <property type="entry name" value="Metallo-hydrolase/oxidoreductase"/>
    <property type="match status" value="1"/>
</dbReference>
<keyword evidence="2" id="KW-0732">Signal</keyword>
<name>A0ABV2B3Q4_9GAMM</name>
<organism evidence="4 5">
    <name type="scientific">Salinisphaera dokdonensis CL-ES53</name>
    <dbReference type="NCBI Taxonomy" id="1304272"/>
    <lineage>
        <taxon>Bacteria</taxon>
        <taxon>Pseudomonadati</taxon>
        <taxon>Pseudomonadota</taxon>
        <taxon>Gammaproteobacteria</taxon>
        <taxon>Salinisphaerales</taxon>
        <taxon>Salinisphaeraceae</taxon>
        <taxon>Salinisphaera</taxon>
    </lineage>
</organism>
<dbReference type="PANTHER" id="PTHR42951:SF4">
    <property type="entry name" value="ACYL-COENZYME A THIOESTERASE MBLAC2"/>
    <property type="match status" value="1"/>
</dbReference>
<evidence type="ECO:0000256" key="1">
    <source>
        <dbReference type="ARBA" id="ARBA00005250"/>
    </source>
</evidence>
<dbReference type="NCBIfam" id="TIGR04559">
    <property type="entry name" value="SoxH_rel_PQQ_2"/>
    <property type="match status" value="1"/>
</dbReference>
<dbReference type="Gene3D" id="3.60.15.10">
    <property type="entry name" value="Ribonuclease Z/Hydroxyacylglutathione hydrolase-like"/>
    <property type="match status" value="1"/>
</dbReference>
<evidence type="ECO:0000313" key="5">
    <source>
        <dbReference type="Proteomes" id="UP001460888"/>
    </source>
</evidence>
<dbReference type="Pfam" id="PF00753">
    <property type="entry name" value="Lactamase_B"/>
    <property type="match status" value="1"/>
</dbReference>
<evidence type="ECO:0000313" key="4">
    <source>
        <dbReference type="EMBL" id="MES1930192.1"/>
    </source>
</evidence>
<feature type="signal peptide" evidence="2">
    <location>
        <begin position="1"/>
        <end position="21"/>
    </location>
</feature>
<dbReference type="EMBL" id="APND01000004">
    <property type="protein sequence ID" value="MES1930192.1"/>
    <property type="molecule type" value="Genomic_DNA"/>
</dbReference>
<dbReference type="PANTHER" id="PTHR42951">
    <property type="entry name" value="METALLO-BETA-LACTAMASE DOMAIN-CONTAINING"/>
    <property type="match status" value="1"/>
</dbReference>
<dbReference type="SMART" id="SM00849">
    <property type="entry name" value="Lactamase_B"/>
    <property type="match status" value="1"/>
</dbReference>